<keyword evidence="1" id="KW-1133">Transmembrane helix</keyword>
<evidence type="ECO:0000313" key="3">
    <source>
        <dbReference type="EMBL" id="MDW4825780.1"/>
    </source>
</evidence>
<dbReference type="Proteomes" id="UP001259340">
    <property type="component" value="Unassembled WGS sequence"/>
</dbReference>
<dbReference type="EMBL" id="JAPMLE010000001">
    <property type="protein sequence ID" value="MDR8524262.1"/>
    <property type="molecule type" value="Genomic_DNA"/>
</dbReference>
<dbReference type="EMBL" id="JAPMLD010000009">
    <property type="protein sequence ID" value="MDW4825780.1"/>
    <property type="molecule type" value="Genomic_DNA"/>
</dbReference>
<evidence type="ECO:0000313" key="5">
    <source>
        <dbReference type="Proteomes" id="UP001271263"/>
    </source>
</evidence>
<name>A0AAW8NNG0_9GAMM</name>
<feature type="transmembrane region" description="Helical" evidence="1">
    <location>
        <begin position="6"/>
        <end position="23"/>
    </location>
</feature>
<sequence length="95" mass="10828">MAELSIIALVAGVLALCYLSVYPKLAGSNFNRLSMCDIVASTVVFCLVGSKYWGSDFQFDLLLFHTNWFWFTLVVYGFFEVPLGLWYFKKHGVKI</sequence>
<reference evidence="3 5" key="1">
    <citation type="journal article" date="2022" name="bioRxiv">
        <title>Prophages regulate Shewanella fidelis 3313 motility and biofilm formation: implications for gut colonization dynamics in Ciona robusta.</title>
        <authorList>
            <person name="Natarajan O."/>
            <person name="Gibboney S.L."/>
            <person name="Young M.N."/>
            <person name="Lim S.J."/>
            <person name="Pluta N."/>
            <person name="Atkinson C.G."/>
            <person name="Leigh B.A."/>
            <person name="Liberti A."/>
            <person name="Kees E.D."/>
            <person name="Breitbart M."/>
            <person name="Gralnick J.A."/>
            <person name="Dishaw L.J."/>
        </authorList>
    </citation>
    <scope>NUCLEOTIDE SEQUENCE [LARGE SCALE GENOMIC DNA]</scope>
    <source>
        <strain evidence="3 5">JG4066</strain>
    </source>
</reference>
<dbReference type="AlphaFoldDB" id="A0AAW8NNG0"/>
<evidence type="ECO:0000313" key="4">
    <source>
        <dbReference type="Proteomes" id="UP001259340"/>
    </source>
</evidence>
<accession>A0AAW8NNG0</accession>
<evidence type="ECO:0000313" key="2">
    <source>
        <dbReference type="EMBL" id="MDR8524262.1"/>
    </source>
</evidence>
<keyword evidence="1" id="KW-0812">Transmembrane</keyword>
<comment type="caution">
    <text evidence="2">The sequence shown here is derived from an EMBL/GenBank/DDBJ whole genome shotgun (WGS) entry which is preliminary data.</text>
</comment>
<keyword evidence="5" id="KW-1185">Reference proteome</keyword>
<gene>
    <name evidence="2" type="ORF">OS133_11435</name>
    <name evidence="3" type="ORF">OS134_17050</name>
</gene>
<organism evidence="2 4">
    <name type="scientific">Shewanella fidelis</name>
    <dbReference type="NCBI Taxonomy" id="173509"/>
    <lineage>
        <taxon>Bacteria</taxon>
        <taxon>Pseudomonadati</taxon>
        <taxon>Pseudomonadota</taxon>
        <taxon>Gammaproteobacteria</taxon>
        <taxon>Alteromonadales</taxon>
        <taxon>Shewanellaceae</taxon>
        <taxon>Shewanella</taxon>
    </lineage>
</organism>
<protein>
    <submittedName>
        <fullName evidence="2">Uncharacterized protein</fullName>
    </submittedName>
</protein>
<reference evidence="2" key="2">
    <citation type="submission" date="2022-11" db="EMBL/GenBank/DDBJ databases">
        <title>Prophages regulate Shewanella fidelis motility and biofilm formation: implications for gut colonization dynamics in Ciona robusta.</title>
        <authorList>
            <person name="Natarajan O."/>
            <person name="Gibboney S.L."/>
            <person name="Young M.N."/>
            <person name="Lim S.J."/>
            <person name="Pluta N."/>
            <person name="Atkinson C.G.F."/>
            <person name="Leigh B.A."/>
            <person name="Liberti A."/>
            <person name="Kees E."/>
            <person name="Breitbart M."/>
            <person name="Gralnick J."/>
            <person name="Dishaw L.J."/>
        </authorList>
    </citation>
    <scope>NUCLEOTIDE SEQUENCE</scope>
    <source>
        <strain evidence="2">3313</strain>
    </source>
</reference>
<evidence type="ECO:0000256" key="1">
    <source>
        <dbReference type="SAM" id="Phobius"/>
    </source>
</evidence>
<dbReference type="Proteomes" id="UP001271263">
    <property type="component" value="Unassembled WGS sequence"/>
</dbReference>
<proteinExistence type="predicted"/>
<keyword evidence="1" id="KW-0472">Membrane</keyword>
<dbReference type="RefSeq" id="WP_310654933.1">
    <property type="nucleotide sequence ID" value="NZ_JAPMLA010000011.1"/>
</dbReference>
<feature type="transmembrane region" description="Helical" evidence="1">
    <location>
        <begin position="35"/>
        <end position="53"/>
    </location>
</feature>
<feature type="transmembrane region" description="Helical" evidence="1">
    <location>
        <begin position="68"/>
        <end position="88"/>
    </location>
</feature>